<dbReference type="SMART" id="SM00261">
    <property type="entry name" value="FU"/>
    <property type="match status" value="4"/>
</dbReference>
<organism evidence="2">
    <name type="scientific">Fonticula alba</name>
    <name type="common">Slime mold</name>
    <dbReference type="NCBI Taxonomy" id="691883"/>
    <lineage>
        <taxon>Eukaryota</taxon>
        <taxon>Rotosphaerida</taxon>
        <taxon>Fonticulaceae</taxon>
        <taxon>Fonticula</taxon>
    </lineage>
</organism>
<name>A0A058Z1A8_FONAL</name>
<dbReference type="PANTHER" id="PTHR23275:SF100">
    <property type="entry name" value="EGF-LIKE DOMAIN-CONTAINING PROTEIN"/>
    <property type="match status" value="1"/>
</dbReference>
<dbReference type="GeneID" id="20530982"/>
<dbReference type="Gene3D" id="2.10.220.10">
    <property type="entry name" value="Hormone Receptor, Insulin-like Growth Factor Receptor 1, Chain A, domain 2"/>
    <property type="match status" value="3"/>
</dbReference>
<dbReference type="EMBL" id="KB932240">
    <property type="protein sequence ID" value="KCV67317.1"/>
    <property type="molecule type" value="Genomic_DNA"/>
</dbReference>
<dbReference type="RefSeq" id="XP_009498277.1">
    <property type="nucleotide sequence ID" value="XM_009500002.1"/>
</dbReference>
<evidence type="ECO:0000313" key="2">
    <source>
        <dbReference type="EMBL" id="KCV67317.1"/>
    </source>
</evidence>
<evidence type="ECO:0000313" key="3">
    <source>
        <dbReference type="Proteomes" id="UP000030693"/>
    </source>
</evidence>
<dbReference type="AlphaFoldDB" id="A0A058Z1A8"/>
<reference evidence="2" key="1">
    <citation type="submission" date="2013-04" db="EMBL/GenBank/DDBJ databases">
        <title>The Genome Sequence of Fonticula alba ATCC 38817.</title>
        <authorList>
            <consortium name="The Broad Institute Genomics Platform"/>
            <person name="Russ C."/>
            <person name="Cuomo C."/>
            <person name="Burger G."/>
            <person name="Gray M.W."/>
            <person name="Holland P.W.H."/>
            <person name="King N."/>
            <person name="Lang F.B.F."/>
            <person name="Roger A.J."/>
            <person name="Ruiz-Trillo I."/>
            <person name="Brown M."/>
            <person name="Walker B."/>
            <person name="Young S."/>
            <person name="Zeng Q."/>
            <person name="Gargeya S."/>
            <person name="Fitzgerald M."/>
            <person name="Haas B."/>
            <person name="Abouelleil A."/>
            <person name="Allen A.W."/>
            <person name="Alvarado L."/>
            <person name="Arachchi H.M."/>
            <person name="Berlin A.M."/>
            <person name="Chapman S.B."/>
            <person name="Gainer-Dewar J."/>
            <person name="Goldberg J."/>
            <person name="Griggs A."/>
            <person name="Gujja S."/>
            <person name="Hansen M."/>
            <person name="Howarth C."/>
            <person name="Imamovic A."/>
            <person name="Ireland A."/>
            <person name="Larimer J."/>
            <person name="McCowan C."/>
            <person name="Murphy C."/>
            <person name="Pearson M."/>
            <person name="Poon T.W."/>
            <person name="Priest M."/>
            <person name="Roberts A."/>
            <person name="Saif S."/>
            <person name="Shea T."/>
            <person name="Sisk P."/>
            <person name="Sykes S."/>
            <person name="Wortman J."/>
            <person name="Nusbaum C."/>
            <person name="Birren B."/>
        </authorList>
    </citation>
    <scope>NUCLEOTIDE SEQUENCE [LARGE SCALE GENOMIC DNA]</scope>
    <source>
        <strain evidence="2">ATCC 38817</strain>
    </source>
</reference>
<protein>
    <recommendedName>
        <fullName evidence="4">Serine/threonine protein kinase</fullName>
    </recommendedName>
</protein>
<dbReference type="InterPro" id="IPR009030">
    <property type="entry name" value="Growth_fac_rcpt_cys_sf"/>
</dbReference>
<dbReference type="CDD" id="cd00064">
    <property type="entry name" value="FU"/>
    <property type="match status" value="2"/>
</dbReference>
<dbReference type="STRING" id="691883.A0A058Z1A8"/>
<dbReference type="PANTHER" id="PTHR23275">
    <property type="entry name" value="CABRIOLET.-RELATED"/>
    <property type="match status" value="1"/>
</dbReference>
<feature type="non-terminal residue" evidence="2">
    <location>
        <position position="1178"/>
    </location>
</feature>
<dbReference type="SUPFAM" id="SSF57184">
    <property type="entry name" value="Growth factor receptor domain"/>
    <property type="match status" value="4"/>
</dbReference>
<dbReference type="eggNOG" id="KOG3525">
    <property type="taxonomic scope" value="Eukaryota"/>
</dbReference>
<sequence>MAGGAAPTPALVLALALLCLLLAASPGRPSGDVYLYAGRHPALPSGHPTAIHTVIGQPSVACVLSEPRAMYFHEQVDSLDAQPETRWGSFFSREPMYFTFGSGPDPPAERVVDLLPIPGQQLPVVVHHTRQWIGFFASPDRWNLPSSDVEVLACNARLDSRVSCVGLHPAPAGNPRQVYYGVLREGGLEQISMNLSLPPGPVLAAPSIEGNFLLASGQKLISLFTMFDGTGVHLETPLASPIHQLACTWAVSSPDTCPDSGDAVVLLANGEVHILPCHRTFAANPPPGVVGRLPAGLSASTTRLVPPPGVKTLDQPLRHLYFLDMAAPASPRIWRADVLPDELLWRRVIPPARVTSLADVTLARLRMSGSPAPGAWALVAQGMALFDSQALRCGQDPSIVCDGADLASGSPDGWACAGARAEAPFVSTSQLCAGCADGHFLDRPSPGPPFAHPSHSCQPCPYAGCRECDRMECLACQQGLFLEPSGPAGSMVCVGACSSGFALLAGVCQPANSLAPRTGLGPPAPVSPPGIGPEVTISALGPTRLRVDSATGMPVIPAVGAAPANALLLTSQPGTLLLPVAELEGLDQATPVPVHLLQPGAGLRPWVSFAEVGPLHHAGHLLLGIIFLDAEGDTFEAWLSCATPDPATACSPSAPVAAHATGFQPMLEVRRLDEASLLLSSASEGILLRAAPASGGFSRTYFSASATLPLAEGWLLQMRDFRRAAAGPQTLLQDLDSRWPGLDGQLLEVTSLPGAHVPVLLPRGGGPAGPGPELVLVSLQAHASWAVLRAPGGLPPDGPAGRLALVPQGLGPLPRPLAPGPGPGQHVRVLGVQLHGQGADFPSALLLLTRTFFAVSLLRCPAAGGACALLPAVVTGLPAWAHLPEDAPFWSEPIIHPPGPATTASPATKLLTLLLCSTTTGPLSVALESACPPDTFGLGCTPCDAACRGCSGPGVAGCSACRAWLPGSPAACLAACPTGLHADPAGECACHDTCRTCEPTPPGSGTYTCKACMAGHVLAPGGASPDRCLACDGTCAECALPGDSEACTACSGQRWLLGGACIEQCPASMWPDAGARACRACPAGCTGCTSDTQCTGCAERHFHGQDGLCHACDGSCARCDARASCTACRAGLIFLSVDPQVPSLCGSTCAPGELVADARCQACDASCALCSGAPDACQ</sequence>
<proteinExistence type="predicted"/>
<keyword evidence="3" id="KW-1185">Reference proteome</keyword>
<dbReference type="InterPro" id="IPR006212">
    <property type="entry name" value="Furin_repeat"/>
</dbReference>
<evidence type="ECO:0000256" key="1">
    <source>
        <dbReference type="SAM" id="SignalP"/>
    </source>
</evidence>
<dbReference type="InterPro" id="IPR052798">
    <property type="entry name" value="Giardia_VSA"/>
</dbReference>
<evidence type="ECO:0008006" key="4">
    <source>
        <dbReference type="Google" id="ProtNLM"/>
    </source>
</evidence>
<feature type="signal peptide" evidence="1">
    <location>
        <begin position="1"/>
        <end position="23"/>
    </location>
</feature>
<gene>
    <name evidence="2" type="ORF">H696_06257</name>
</gene>
<feature type="chain" id="PRO_5001565939" description="Serine/threonine protein kinase" evidence="1">
    <location>
        <begin position="24"/>
        <end position="1178"/>
    </location>
</feature>
<keyword evidence="1" id="KW-0732">Signal</keyword>
<dbReference type="OrthoDB" id="10251639at2759"/>
<accession>A0A058Z1A8</accession>
<dbReference type="Proteomes" id="UP000030693">
    <property type="component" value="Unassembled WGS sequence"/>
</dbReference>